<dbReference type="Gene3D" id="2.60.120.430">
    <property type="entry name" value="Galactose-binding lectin"/>
    <property type="match status" value="1"/>
</dbReference>
<dbReference type="Pfam" id="PF02837">
    <property type="entry name" value="Glyco_hydro_2_N"/>
    <property type="match status" value="1"/>
</dbReference>
<dbReference type="GO" id="GO:0005975">
    <property type="term" value="P:carbohydrate metabolic process"/>
    <property type="evidence" value="ECO:0007669"/>
    <property type="project" value="InterPro"/>
</dbReference>
<dbReference type="InterPro" id="IPR006101">
    <property type="entry name" value="Glyco_hydro_2"/>
</dbReference>
<feature type="chain" id="PRO_5011492503" evidence="4">
    <location>
        <begin position="27"/>
        <end position="880"/>
    </location>
</feature>
<accession>A0A1I1PVX3</accession>
<dbReference type="InterPro" id="IPR051913">
    <property type="entry name" value="GH2_Domain-Containing"/>
</dbReference>
<dbReference type="Gene3D" id="3.20.20.80">
    <property type="entry name" value="Glycosidases"/>
    <property type="match status" value="1"/>
</dbReference>
<dbReference type="AlphaFoldDB" id="A0A1I1PVX3"/>
<organism evidence="9 10">
    <name type="scientific">Massilia yuzhufengensis</name>
    <dbReference type="NCBI Taxonomy" id="1164594"/>
    <lineage>
        <taxon>Bacteria</taxon>
        <taxon>Pseudomonadati</taxon>
        <taxon>Pseudomonadota</taxon>
        <taxon>Betaproteobacteria</taxon>
        <taxon>Burkholderiales</taxon>
        <taxon>Oxalobacteraceae</taxon>
        <taxon>Telluria group</taxon>
        <taxon>Massilia</taxon>
    </lineage>
</organism>
<sequence length="880" mass="95842">MNSHRFFHRVAAVLATVLLLGAGAHAAPAAGGRTEYSLVEGWRFAFGEQHTEQSDASQWQAVTLPHTWNRIGGHTTKAADANDTRGKGWYQLSFRAGPTAEKPRRTWLQFDGASIVSDVWLNGVLLGRHAGGVSAFRFDVSDALRPGENLLVVRTDNTAPDTKGSVTAETLPMGGDWFMYGGLYRKVSLITTAPVHVDLGDHGGPGVYARTVSLEPGRARVEVVAKVRNDAGAAQAVKVRTSLVDAKGKTVASSTQPLEMAASVLREVKTSLDVAKPRLWNGVVDPYLYTVRVDVLAGARIVDTVAENFGIRTMRFDPDKGFFLNGKPLALRGVNRHQETGANGWASSVAELERDYAIIKEIGANTIRLAHYQHPKEGYALADRMGLIVWAEVPLVLLSAPYGEPNATPGFIANAEQHLRELIRQNVNHPSIAVWSIANEPNIANVWMQPKPPTVPLLERLAALSRAEDPSRPPVLASCCGTLPGSLMPTTPGKGLDSPPQAVDVFGVNVYFGWYYANVADLSAYLDEVHAFYPKKAISVTEYGAGGALSQHTDNPLGGPIIAGGRPHPEGFQSFIHEKTWPQLRDKPYLWASWLWNMFDFGTAIRMEGDLVDTNDKGIVSFDRSVKKESFYFYKAHWNPEPMIYLAGHRYTERASPVADVKAYSNAPTARLSVNGRDLGSVDCVERICLWRNVVLGKGDNQLVVTASLKGKALRDRAVWRRADGPGTYRVLAGQLGVTQTSAGLYGSDNFFKGGEGKLLNEPVRRPPPPKVVQGAADQQMYLGYRTGRFSYELPLPDGEYALTLRFVEPVDKQAPGQRVFDVLVQGSVALPDLDIAALAGSMRALERKVPLRASGGKARIEFVPKAGAAILSSFSIDPR</sequence>
<dbReference type="Pfam" id="PF11721">
    <property type="entry name" value="Malectin"/>
    <property type="match status" value="1"/>
</dbReference>
<dbReference type="InterPro" id="IPR021720">
    <property type="entry name" value="Malectin_dom"/>
</dbReference>
<evidence type="ECO:0000256" key="3">
    <source>
        <dbReference type="ARBA" id="ARBA00023295"/>
    </source>
</evidence>
<proteinExistence type="inferred from homology"/>
<dbReference type="PRINTS" id="PR00132">
    <property type="entry name" value="GLHYDRLASE2"/>
</dbReference>
<keyword evidence="3" id="KW-0326">Glycosidase</keyword>
<feature type="domain" description="Glycosyl hydrolases family 2 sugar binding" evidence="7">
    <location>
        <begin position="75"/>
        <end position="192"/>
    </location>
</feature>
<dbReference type="InterPro" id="IPR036156">
    <property type="entry name" value="Beta-gal/glucu_dom_sf"/>
</dbReference>
<dbReference type="Gene3D" id="2.60.120.260">
    <property type="entry name" value="Galactose-binding domain-like"/>
    <property type="match status" value="1"/>
</dbReference>
<dbReference type="Gene3D" id="2.60.40.10">
    <property type="entry name" value="Immunoglobulins"/>
    <property type="match status" value="2"/>
</dbReference>
<dbReference type="InterPro" id="IPR023232">
    <property type="entry name" value="Glyco_hydro_2_AS"/>
</dbReference>
<feature type="domain" description="Malectin" evidence="8">
    <location>
        <begin position="773"/>
        <end position="858"/>
    </location>
</feature>
<comment type="similarity">
    <text evidence="1">Belongs to the glycosyl hydrolase 2 family.</text>
</comment>
<evidence type="ECO:0000259" key="5">
    <source>
        <dbReference type="Pfam" id="PF00703"/>
    </source>
</evidence>
<dbReference type="Proteomes" id="UP000198639">
    <property type="component" value="Unassembled WGS sequence"/>
</dbReference>
<keyword evidence="4" id="KW-0732">Signal</keyword>
<name>A0A1I1PVX3_9BURK</name>
<dbReference type="SUPFAM" id="SSF49303">
    <property type="entry name" value="beta-Galactosidase/glucuronidase domain"/>
    <property type="match status" value="1"/>
</dbReference>
<dbReference type="InterPro" id="IPR008979">
    <property type="entry name" value="Galactose-bd-like_sf"/>
</dbReference>
<dbReference type="EMBL" id="FOLD01000017">
    <property type="protein sequence ID" value="SFD14006.1"/>
    <property type="molecule type" value="Genomic_DNA"/>
</dbReference>
<dbReference type="InterPro" id="IPR006104">
    <property type="entry name" value="Glyco_hydro_2_N"/>
</dbReference>
<dbReference type="InterPro" id="IPR006102">
    <property type="entry name" value="Ig-like_GH2"/>
</dbReference>
<keyword evidence="10" id="KW-1185">Reference proteome</keyword>
<dbReference type="Pfam" id="PF02836">
    <property type="entry name" value="Glyco_hydro_2_C"/>
    <property type="match status" value="1"/>
</dbReference>
<evidence type="ECO:0000259" key="7">
    <source>
        <dbReference type="Pfam" id="PF02837"/>
    </source>
</evidence>
<feature type="domain" description="Glycoside hydrolase family 2 catalytic" evidence="6">
    <location>
        <begin position="319"/>
        <end position="546"/>
    </location>
</feature>
<dbReference type="PANTHER" id="PTHR42732:SF1">
    <property type="entry name" value="BETA-MANNOSIDASE"/>
    <property type="match status" value="1"/>
</dbReference>
<dbReference type="PROSITE" id="PS00608">
    <property type="entry name" value="GLYCOSYL_HYDROL_F2_2"/>
    <property type="match status" value="1"/>
</dbReference>
<gene>
    <name evidence="9" type="ORF">SAMN05216204_11735</name>
</gene>
<reference evidence="10" key="1">
    <citation type="submission" date="2016-10" db="EMBL/GenBank/DDBJ databases">
        <authorList>
            <person name="Varghese N."/>
            <person name="Submissions S."/>
        </authorList>
    </citation>
    <scope>NUCLEOTIDE SEQUENCE [LARGE SCALE GENOMIC DNA]</scope>
    <source>
        <strain evidence="10">CGMCC 1.12041</strain>
    </source>
</reference>
<dbReference type="GO" id="GO:0004553">
    <property type="term" value="F:hydrolase activity, hydrolyzing O-glycosyl compounds"/>
    <property type="evidence" value="ECO:0007669"/>
    <property type="project" value="InterPro"/>
</dbReference>
<protein>
    <submittedName>
        <fullName evidence="9">Beta-galactosidase</fullName>
    </submittedName>
</protein>
<dbReference type="SUPFAM" id="SSF51445">
    <property type="entry name" value="(Trans)glycosidases"/>
    <property type="match status" value="1"/>
</dbReference>
<dbReference type="OrthoDB" id="53299at2"/>
<evidence type="ECO:0000256" key="2">
    <source>
        <dbReference type="ARBA" id="ARBA00022801"/>
    </source>
</evidence>
<feature type="domain" description="Glycoside hydrolase family 2 immunoglobulin-like beta-sandwich" evidence="5">
    <location>
        <begin position="213"/>
        <end position="312"/>
    </location>
</feature>
<keyword evidence="2" id="KW-0378">Hydrolase</keyword>
<dbReference type="RefSeq" id="WP_091875325.1">
    <property type="nucleotide sequence ID" value="NZ_FOLD01000017.1"/>
</dbReference>
<feature type="signal peptide" evidence="4">
    <location>
        <begin position="1"/>
        <end position="26"/>
    </location>
</feature>
<evidence type="ECO:0000259" key="6">
    <source>
        <dbReference type="Pfam" id="PF02836"/>
    </source>
</evidence>
<evidence type="ECO:0000259" key="8">
    <source>
        <dbReference type="Pfam" id="PF11721"/>
    </source>
</evidence>
<dbReference type="InterPro" id="IPR017853">
    <property type="entry name" value="GH"/>
</dbReference>
<evidence type="ECO:0000313" key="9">
    <source>
        <dbReference type="EMBL" id="SFD14006.1"/>
    </source>
</evidence>
<dbReference type="InterPro" id="IPR013783">
    <property type="entry name" value="Ig-like_fold"/>
</dbReference>
<dbReference type="InterPro" id="IPR006103">
    <property type="entry name" value="Glyco_hydro_2_cat"/>
</dbReference>
<dbReference type="STRING" id="1164594.SAMN05216204_11735"/>
<dbReference type="PANTHER" id="PTHR42732">
    <property type="entry name" value="BETA-GALACTOSIDASE"/>
    <property type="match status" value="1"/>
</dbReference>
<dbReference type="Pfam" id="PF00703">
    <property type="entry name" value="Glyco_hydro_2"/>
    <property type="match status" value="1"/>
</dbReference>
<dbReference type="SUPFAM" id="SSF49785">
    <property type="entry name" value="Galactose-binding domain-like"/>
    <property type="match status" value="1"/>
</dbReference>
<evidence type="ECO:0000256" key="4">
    <source>
        <dbReference type="SAM" id="SignalP"/>
    </source>
</evidence>
<evidence type="ECO:0000256" key="1">
    <source>
        <dbReference type="ARBA" id="ARBA00007401"/>
    </source>
</evidence>
<evidence type="ECO:0000313" key="10">
    <source>
        <dbReference type="Proteomes" id="UP000198639"/>
    </source>
</evidence>